<evidence type="ECO:0000256" key="1">
    <source>
        <dbReference type="ARBA" id="ARBA00011073"/>
    </source>
</evidence>
<dbReference type="InterPro" id="IPR000209">
    <property type="entry name" value="Peptidase_S8/S53_dom"/>
</dbReference>
<reference evidence="8 9" key="1">
    <citation type="journal article" date="2006" name="Proc. Natl. Acad. Sci. U.S.A.">
        <title>Evolution of sensory complexity recorded in a myxobacterial genome.</title>
        <authorList>
            <person name="Goldman B.S."/>
            <person name="Nierman W.C."/>
            <person name="Kaiser D."/>
            <person name="Slater S.C."/>
            <person name="Durkin A.S."/>
            <person name="Eisen J.A."/>
            <person name="Ronning C.M."/>
            <person name="Barbazuk W.B."/>
            <person name="Blanchard M."/>
            <person name="Field C."/>
            <person name="Halling C."/>
            <person name="Hinkle G."/>
            <person name="Iartchuk O."/>
            <person name="Kim H.S."/>
            <person name="Mackenzie C."/>
            <person name="Madupu R."/>
            <person name="Miller N."/>
            <person name="Shvartsbeyn A."/>
            <person name="Sullivan S.A."/>
            <person name="Vaudin M."/>
            <person name="Wiegand R."/>
            <person name="Kaplan H.B."/>
        </authorList>
    </citation>
    <scope>NUCLEOTIDE SEQUENCE [LARGE SCALE GENOMIC DNA]</scope>
    <source>
        <strain evidence="9">DK1622</strain>
    </source>
</reference>
<dbReference type="GO" id="GO:0006508">
    <property type="term" value="P:proteolysis"/>
    <property type="evidence" value="ECO:0007669"/>
    <property type="project" value="UniProtKB-KW"/>
</dbReference>
<dbReference type="PANTHER" id="PTHR43399">
    <property type="entry name" value="SUBTILISIN-RELATED"/>
    <property type="match status" value="1"/>
</dbReference>
<feature type="domain" description="P/Homo B" evidence="7">
    <location>
        <begin position="170"/>
        <end position="291"/>
    </location>
</feature>
<name>Q1DEK2_MYXXD</name>
<feature type="active site" description="Charge relay system" evidence="5">
    <location>
        <position position="540"/>
    </location>
</feature>
<dbReference type="KEGG" id="mxa:MXAN_0653"/>
<dbReference type="InterPro" id="IPR015500">
    <property type="entry name" value="Peptidase_S8_subtilisin-rel"/>
</dbReference>
<accession>Q1DEK2</accession>
<dbReference type="PROSITE" id="PS00138">
    <property type="entry name" value="SUBTILASE_SER"/>
    <property type="match status" value="1"/>
</dbReference>
<dbReference type="EC" id="3.4.21.-" evidence="8"/>
<proteinExistence type="inferred from homology"/>
<dbReference type="HOGENOM" id="CLU_037733_0_0_7"/>
<dbReference type="EnsemblBacteria" id="ABF91759">
    <property type="protein sequence ID" value="ABF91759"/>
    <property type="gene ID" value="MXAN_0653"/>
</dbReference>
<evidence type="ECO:0000256" key="4">
    <source>
        <dbReference type="ARBA" id="ARBA00022825"/>
    </source>
</evidence>
<evidence type="ECO:0000256" key="3">
    <source>
        <dbReference type="ARBA" id="ARBA00022801"/>
    </source>
</evidence>
<dbReference type="Pfam" id="PF00082">
    <property type="entry name" value="Peptidase_S8"/>
    <property type="match status" value="1"/>
</dbReference>
<dbReference type="AlphaFoldDB" id="Q1DEK2"/>
<gene>
    <name evidence="8" type="ordered locus">MXAN_0653</name>
</gene>
<feature type="region of interest" description="Disordered" evidence="6">
    <location>
        <begin position="278"/>
        <end position="303"/>
    </location>
</feature>
<dbReference type="Gene3D" id="3.40.50.200">
    <property type="entry name" value="Peptidase S8/S53 domain"/>
    <property type="match status" value="1"/>
</dbReference>
<keyword evidence="3 5" id="KW-0378">Hydrolase</keyword>
<keyword evidence="2 5" id="KW-0645">Protease</keyword>
<dbReference type="InterPro" id="IPR034204">
    <property type="entry name" value="PfSUB1-like_cat_dom"/>
</dbReference>
<comment type="similarity">
    <text evidence="1 5">Belongs to the peptidase S8 family.</text>
</comment>
<dbReference type="SUPFAM" id="SSF52743">
    <property type="entry name" value="Subtilisin-like"/>
    <property type="match status" value="1"/>
</dbReference>
<feature type="region of interest" description="Disordered" evidence="6">
    <location>
        <begin position="65"/>
        <end position="129"/>
    </location>
</feature>
<evidence type="ECO:0000256" key="5">
    <source>
        <dbReference type="PROSITE-ProRule" id="PRU01240"/>
    </source>
</evidence>
<dbReference type="PANTHER" id="PTHR43399:SF4">
    <property type="entry name" value="CELL WALL-ASSOCIATED PROTEASE"/>
    <property type="match status" value="1"/>
</dbReference>
<dbReference type="PROSITE" id="PS00137">
    <property type="entry name" value="SUBTILASE_HIS"/>
    <property type="match status" value="1"/>
</dbReference>
<dbReference type="InterPro" id="IPR008979">
    <property type="entry name" value="Galactose-bd-like_sf"/>
</dbReference>
<dbReference type="SUPFAM" id="SSF49785">
    <property type="entry name" value="Galactose-binding domain-like"/>
    <property type="match status" value="1"/>
</dbReference>
<dbReference type="PROSITE" id="PS51829">
    <property type="entry name" value="P_HOMO_B"/>
    <property type="match status" value="1"/>
</dbReference>
<keyword evidence="9" id="KW-1185">Reference proteome</keyword>
<dbReference type="Pfam" id="PF01483">
    <property type="entry name" value="P_proprotein"/>
    <property type="match status" value="1"/>
</dbReference>
<dbReference type="EMBL" id="CP000113">
    <property type="protein sequence ID" value="ABF91759.1"/>
    <property type="molecule type" value="Genomic_DNA"/>
</dbReference>
<evidence type="ECO:0000313" key="9">
    <source>
        <dbReference type="Proteomes" id="UP000002402"/>
    </source>
</evidence>
<dbReference type="OrthoDB" id="9816306at2"/>
<dbReference type="InterPro" id="IPR036852">
    <property type="entry name" value="Peptidase_S8/S53_dom_sf"/>
</dbReference>
<evidence type="ECO:0000259" key="7">
    <source>
        <dbReference type="PROSITE" id="PS51829"/>
    </source>
</evidence>
<dbReference type="InterPro" id="IPR002884">
    <property type="entry name" value="P_dom"/>
</dbReference>
<feature type="active site" description="Charge relay system" evidence="5">
    <location>
        <position position="312"/>
    </location>
</feature>
<dbReference type="PROSITE" id="PS51892">
    <property type="entry name" value="SUBTILASE"/>
    <property type="match status" value="1"/>
</dbReference>
<evidence type="ECO:0000313" key="8">
    <source>
        <dbReference type="EMBL" id="ABF91759.1"/>
    </source>
</evidence>
<feature type="active site" description="Charge relay system" evidence="5">
    <location>
        <position position="369"/>
    </location>
</feature>
<protein>
    <submittedName>
        <fullName evidence="8">Peptidase, S8A (Subtilisin) subfamily</fullName>
        <ecNumber evidence="8">3.4.21.-</ecNumber>
    </submittedName>
</protein>
<dbReference type="PRINTS" id="PR00723">
    <property type="entry name" value="SUBTILISIN"/>
</dbReference>
<dbReference type="eggNOG" id="COG1404">
    <property type="taxonomic scope" value="Bacteria"/>
</dbReference>
<keyword evidence="4 5" id="KW-0720">Serine protease</keyword>
<dbReference type="CDD" id="cd07473">
    <property type="entry name" value="Peptidases_S8_Subtilisin_like"/>
    <property type="match status" value="1"/>
</dbReference>
<dbReference type="STRING" id="246197.MXAN_0653"/>
<dbReference type="InterPro" id="IPR023828">
    <property type="entry name" value="Peptidase_S8_Ser-AS"/>
</dbReference>
<organism evidence="8 9">
    <name type="scientific">Myxococcus xanthus (strain DK1622)</name>
    <dbReference type="NCBI Taxonomy" id="246197"/>
    <lineage>
        <taxon>Bacteria</taxon>
        <taxon>Pseudomonadati</taxon>
        <taxon>Myxococcota</taxon>
        <taxon>Myxococcia</taxon>
        <taxon>Myxococcales</taxon>
        <taxon>Cystobacterineae</taxon>
        <taxon>Myxococcaceae</taxon>
        <taxon>Myxococcus</taxon>
    </lineage>
</organism>
<dbReference type="InterPro" id="IPR051048">
    <property type="entry name" value="Peptidase_S8/S53_subtilisin"/>
</dbReference>
<evidence type="ECO:0000256" key="6">
    <source>
        <dbReference type="SAM" id="MobiDB-lite"/>
    </source>
</evidence>
<dbReference type="GO" id="GO:0004252">
    <property type="term" value="F:serine-type endopeptidase activity"/>
    <property type="evidence" value="ECO:0007669"/>
    <property type="project" value="UniProtKB-UniRule"/>
</dbReference>
<dbReference type="eggNOG" id="COG4935">
    <property type="taxonomic scope" value="Bacteria"/>
</dbReference>
<dbReference type="Gene3D" id="2.60.120.260">
    <property type="entry name" value="Galactose-binding domain-like"/>
    <property type="match status" value="1"/>
</dbReference>
<evidence type="ECO:0000256" key="2">
    <source>
        <dbReference type="ARBA" id="ARBA00022670"/>
    </source>
</evidence>
<sequence>MAVTVLGIPDLPSSLLAPSLGRRAASRHVACRPGEALTPPRADRWKLCPTQCDNHLSAFFSAPHGAPPTMEISRKPKSPVSQSTRAGDTAKPAAAARPVEKAPVQTAKDGFDSAPTGGARGSNFVDRPKGNFVDRPTGLPQGTPSALPASAFTFGSGHVAVRPFAASAARAPVTLTASATPSAKVNDLQTTTSTVSFDQDVKLDSLKLNLDLAHTFKGDLVVKLTSPSGKTETLHNRKGGSADNIKGSFDLAAFKGESTKGTWTLSVEDKARRDTGTLKSWSLDAAGQTTGTGPIEEPKPQLSGPPVIAVFDGGVDFKHSDLDDAMWVNPNEVAGDGIDNDGNGVKDDIYGYNVGYNSGDVMRGSGTDHGTHVAGIIAAEDNGEGNTGVAAGKAKIMSLGGLYNGADLLTNFERGVDYMVKMKTEHGVNIRAVNASFGNEYRDAASVKRWTDAVQKLADADILLVAATANGYGSNLNDVADMPANIDLPNVITVASMDKKNDKLADFSSYGDKVVELAAVGEDVLSTVPGGGWEEMSGTSMATPTVAGAAALMFAENPNLTAAQVRDLLVQTVEVDSDLKGKVSTSGKLDIEAAVAAAKATLEDDTAVAGR</sequence>
<dbReference type="Proteomes" id="UP000002402">
    <property type="component" value="Chromosome"/>
</dbReference>
<dbReference type="InterPro" id="IPR022398">
    <property type="entry name" value="Peptidase_S8_His-AS"/>
</dbReference>